<dbReference type="PROSITE" id="PS50949">
    <property type="entry name" value="HTH_GNTR"/>
    <property type="match status" value="1"/>
</dbReference>
<dbReference type="SUPFAM" id="SSF64288">
    <property type="entry name" value="Chorismate lyase-like"/>
    <property type="match status" value="1"/>
</dbReference>
<sequence length="253" mass="27597">MTAPDNASLYRSIADELKAAIRAGVYAPGARLPSESELADQYDASRGTIRQAFAALVADGVISSRRGARRTVLGGPRLQSFADLVSFSRWARSVGEEPSGRVARLEHRAATLVEAEQLALAEGANVYHLTRVRMLDGRPVMIERTAYPEPVGELVVGIDPSGSITERLEELGLIFADAEHTIDAVPATAEDARLLAVRSRAPLLRERRRTTDPSGVPLEWSEDRYLGQEVAFTVRNSVNRNALSRWHSGPEVS</sequence>
<dbReference type="RefSeq" id="WP_132168070.1">
    <property type="nucleotide sequence ID" value="NZ_SMKX01000038.1"/>
</dbReference>
<evidence type="ECO:0000256" key="3">
    <source>
        <dbReference type="ARBA" id="ARBA00023163"/>
    </source>
</evidence>
<keyword evidence="6" id="KW-1185">Reference proteome</keyword>
<dbReference type="GO" id="GO:0045892">
    <property type="term" value="P:negative regulation of DNA-templated transcription"/>
    <property type="evidence" value="ECO:0007669"/>
    <property type="project" value="TreeGrafter"/>
</dbReference>
<dbReference type="InterPro" id="IPR050679">
    <property type="entry name" value="Bact_HTH_transcr_reg"/>
</dbReference>
<dbReference type="PANTHER" id="PTHR44846">
    <property type="entry name" value="MANNOSYL-D-GLYCERATE TRANSPORT/METABOLISM SYSTEM REPRESSOR MNGR-RELATED"/>
    <property type="match status" value="1"/>
</dbReference>
<keyword evidence="1" id="KW-0805">Transcription regulation</keyword>
<evidence type="ECO:0000313" key="6">
    <source>
        <dbReference type="Proteomes" id="UP000295124"/>
    </source>
</evidence>
<dbReference type="PANTHER" id="PTHR44846:SF1">
    <property type="entry name" value="MANNOSYL-D-GLYCERATE TRANSPORT_METABOLISM SYSTEM REPRESSOR MNGR-RELATED"/>
    <property type="match status" value="1"/>
</dbReference>
<evidence type="ECO:0000313" key="5">
    <source>
        <dbReference type="EMBL" id="TDD59244.1"/>
    </source>
</evidence>
<dbReference type="InterPro" id="IPR036390">
    <property type="entry name" value="WH_DNA-bd_sf"/>
</dbReference>
<dbReference type="CDD" id="cd07377">
    <property type="entry name" value="WHTH_GntR"/>
    <property type="match status" value="1"/>
</dbReference>
<dbReference type="InterPro" id="IPR036388">
    <property type="entry name" value="WH-like_DNA-bd_sf"/>
</dbReference>
<protein>
    <submittedName>
        <fullName evidence="5">GntR family transcriptional regulator</fullName>
    </submittedName>
</protein>
<dbReference type="GO" id="GO:0003677">
    <property type="term" value="F:DNA binding"/>
    <property type="evidence" value="ECO:0007669"/>
    <property type="project" value="UniProtKB-KW"/>
</dbReference>
<dbReference type="Proteomes" id="UP000295124">
    <property type="component" value="Unassembled WGS sequence"/>
</dbReference>
<dbReference type="EMBL" id="SMKX01000038">
    <property type="protein sequence ID" value="TDD59244.1"/>
    <property type="molecule type" value="Genomic_DNA"/>
</dbReference>
<keyword evidence="2" id="KW-0238">DNA-binding</keyword>
<keyword evidence="3" id="KW-0804">Transcription</keyword>
<evidence type="ECO:0000256" key="1">
    <source>
        <dbReference type="ARBA" id="ARBA00023015"/>
    </source>
</evidence>
<dbReference type="InterPro" id="IPR011663">
    <property type="entry name" value="UTRA"/>
</dbReference>
<dbReference type="Pfam" id="PF07702">
    <property type="entry name" value="UTRA"/>
    <property type="match status" value="1"/>
</dbReference>
<evidence type="ECO:0000259" key="4">
    <source>
        <dbReference type="PROSITE" id="PS50949"/>
    </source>
</evidence>
<name>A0A4R4ZMT6_9ACTN</name>
<dbReference type="InterPro" id="IPR000524">
    <property type="entry name" value="Tscrpt_reg_HTH_GntR"/>
</dbReference>
<feature type="domain" description="HTH gntR-type" evidence="4">
    <location>
        <begin position="7"/>
        <end position="76"/>
    </location>
</feature>
<accession>A0A4R4ZMT6</accession>
<reference evidence="5 6" key="1">
    <citation type="submission" date="2019-03" db="EMBL/GenBank/DDBJ databases">
        <title>Draft genome sequences of novel Actinobacteria.</title>
        <authorList>
            <person name="Sahin N."/>
            <person name="Ay H."/>
            <person name="Saygin H."/>
        </authorList>
    </citation>
    <scope>NUCLEOTIDE SEQUENCE [LARGE SCALE GENOMIC DNA]</scope>
    <source>
        <strain evidence="5 6">JCM 13523</strain>
    </source>
</reference>
<dbReference type="OrthoDB" id="3210131at2"/>
<dbReference type="Pfam" id="PF00392">
    <property type="entry name" value="GntR"/>
    <property type="match status" value="1"/>
</dbReference>
<organism evidence="5 6">
    <name type="scientific">Kribbella antibiotica</name>
    <dbReference type="NCBI Taxonomy" id="190195"/>
    <lineage>
        <taxon>Bacteria</taxon>
        <taxon>Bacillati</taxon>
        <taxon>Actinomycetota</taxon>
        <taxon>Actinomycetes</taxon>
        <taxon>Propionibacteriales</taxon>
        <taxon>Kribbellaceae</taxon>
        <taxon>Kribbella</taxon>
    </lineage>
</organism>
<dbReference type="Gene3D" id="3.40.1410.10">
    <property type="entry name" value="Chorismate lyase-like"/>
    <property type="match status" value="1"/>
</dbReference>
<gene>
    <name evidence="5" type="ORF">E1263_15825</name>
</gene>
<dbReference type="Gene3D" id="1.10.10.10">
    <property type="entry name" value="Winged helix-like DNA-binding domain superfamily/Winged helix DNA-binding domain"/>
    <property type="match status" value="1"/>
</dbReference>
<dbReference type="GO" id="GO:0003700">
    <property type="term" value="F:DNA-binding transcription factor activity"/>
    <property type="evidence" value="ECO:0007669"/>
    <property type="project" value="InterPro"/>
</dbReference>
<dbReference type="InterPro" id="IPR028978">
    <property type="entry name" value="Chorismate_lyase_/UTRA_dom_sf"/>
</dbReference>
<dbReference type="SMART" id="SM00866">
    <property type="entry name" value="UTRA"/>
    <property type="match status" value="1"/>
</dbReference>
<dbReference type="SMART" id="SM00345">
    <property type="entry name" value="HTH_GNTR"/>
    <property type="match status" value="1"/>
</dbReference>
<dbReference type="AlphaFoldDB" id="A0A4R4ZMT6"/>
<proteinExistence type="predicted"/>
<evidence type="ECO:0000256" key="2">
    <source>
        <dbReference type="ARBA" id="ARBA00023125"/>
    </source>
</evidence>
<dbReference type="PRINTS" id="PR00035">
    <property type="entry name" value="HTHGNTR"/>
</dbReference>
<comment type="caution">
    <text evidence="5">The sequence shown here is derived from an EMBL/GenBank/DDBJ whole genome shotgun (WGS) entry which is preliminary data.</text>
</comment>
<dbReference type="SUPFAM" id="SSF46785">
    <property type="entry name" value="Winged helix' DNA-binding domain"/>
    <property type="match status" value="1"/>
</dbReference>